<sequence>EIRIKAITREINVEGGAGNEGIEIGLWHANVENEKEGISQVILIGDVPANTKQEVEQKRKHLGEDDWKNTKFKQSIYYADELEKKIQVHAFFVEKRAEQNFHEIAKDRCAILDINSPLGSNMLTDLVTEEILRNFGGKKGDTLVDAYRNKFVKSYT</sequence>
<dbReference type="EMBL" id="CAJOBC010092749">
    <property type="protein sequence ID" value="CAF4411700.1"/>
    <property type="molecule type" value="Genomic_DNA"/>
</dbReference>
<proteinExistence type="predicted"/>
<gene>
    <name evidence="1" type="ORF">GPM918_LOCUS39187</name>
    <name evidence="2" type="ORF">SRO942_LOCUS40046</name>
</gene>
<evidence type="ECO:0000313" key="1">
    <source>
        <dbReference type="EMBL" id="CAF1550656.1"/>
    </source>
</evidence>
<name>A0A815WQ75_9BILA</name>
<dbReference type="AlphaFoldDB" id="A0A815WQ75"/>
<organism evidence="1 3">
    <name type="scientific">Didymodactylos carnosus</name>
    <dbReference type="NCBI Taxonomy" id="1234261"/>
    <lineage>
        <taxon>Eukaryota</taxon>
        <taxon>Metazoa</taxon>
        <taxon>Spiralia</taxon>
        <taxon>Gnathifera</taxon>
        <taxon>Rotifera</taxon>
        <taxon>Eurotatoria</taxon>
        <taxon>Bdelloidea</taxon>
        <taxon>Philodinida</taxon>
        <taxon>Philodinidae</taxon>
        <taxon>Didymodactylos</taxon>
    </lineage>
</organism>
<accession>A0A815WQ75</accession>
<protein>
    <submittedName>
        <fullName evidence="1">Uncharacterized protein</fullName>
    </submittedName>
</protein>
<evidence type="ECO:0000313" key="2">
    <source>
        <dbReference type="EMBL" id="CAF4411700.1"/>
    </source>
</evidence>
<comment type="caution">
    <text evidence="1">The sequence shown here is derived from an EMBL/GenBank/DDBJ whole genome shotgun (WGS) entry which is preliminary data.</text>
</comment>
<dbReference type="Proteomes" id="UP000663829">
    <property type="component" value="Unassembled WGS sequence"/>
</dbReference>
<dbReference type="Proteomes" id="UP000681722">
    <property type="component" value="Unassembled WGS sequence"/>
</dbReference>
<dbReference type="OrthoDB" id="10049489at2759"/>
<dbReference type="EMBL" id="CAJNOQ010027066">
    <property type="protein sequence ID" value="CAF1550656.1"/>
    <property type="molecule type" value="Genomic_DNA"/>
</dbReference>
<reference evidence="1" key="1">
    <citation type="submission" date="2021-02" db="EMBL/GenBank/DDBJ databases">
        <authorList>
            <person name="Nowell W R."/>
        </authorList>
    </citation>
    <scope>NUCLEOTIDE SEQUENCE</scope>
</reference>
<feature type="non-terminal residue" evidence="1">
    <location>
        <position position="1"/>
    </location>
</feature>
<evidence type="ECO:0000313" key="3">
    <source>
        <dbReference type="Proteomes" id="UP000663829"/>
    </source>
</evidence>
<keyword evidence="3" id="KW-1185">Reference proteome</keyword>